<organism evidence="1 2">
    <name type="scientific">Cucumis melo var. makuwa</name>
    <name type="common">Oriental melon</name>
    <dbReference type="NCBI Taxonomy" id="1194695"/>
    <lineage>
        <taxon>Eukaryota</taxon>
        <taxon>Viridiplantae</taxon>
        <taxon>Streptophyta</taxon>
        <taxon>Embryophyta</taxon>
        <taxon>Tracheophyta</taxon>
        <taxon>Spermatophyta</taxon>
        <taxon>Magnoliopsida</taxon>
        <taxon>eudicotyledons</taxon>
        <taxon>Gunneridae</taxon>
        <taxon>Pentapetalae</taxon>
        <taxon>rosids</taxon>
        <taxon>fabids</taxon>
        <taxon>Cucurbitales</taxon>
        <taxon>Cucurbitaceae</taxon>
        <taxon>Benincaseae</taxon>
        <taxon>Cucumis</taxon>
    </lineage>
</organism>
<evidence type="ECO:0000313" key="2">
    <source>
        <dbReference type="Proteomes" id="UP000321947"/>
    </source>
</evidence>
<proteinExistence type="predicted"/>
<reference evidence="1 2" key="1">
    <citation type="submission" date="2019-08" db="EMBL/GenBank/DDBJ databases">
        <title>Draft genome sequences of two oriental melons (Cucumis melo L. var makuwa).</title>
        <authorList>
            <person name="Kwon S.-Y."/>
        </authorList>
    </citation>
    <scope>NUCLEOTIDE SEQUENCE [LARGE SCALE GENOMIC DNA]</scope>
    <source>
        <strain evidence="2">cv. Chang Bougi</strain>
        <tissue evidence="1">Leaf</tissue>
    </source>
</reference>
<name>A0A5D3E2I1_CUCMM</name>
<accession>A0A5D3E2I1</accession>
<protein>
    <submittedName>
        <fullName evidence="1">Putative mitochondrial protein</fullName>
    </submittedName>
</protein>
<dbReference type="EMBL" id="SSTD01000775">
    <property type="protein sequence ID" value="TYK30094.1"/>
    <property type="molecule type" value="Genomic_DNA"/>
</dbReference>
<evidence type="ECO:0000313" key="1">
    <source>
        <dbReference type="EMBL" id="TYK30094.1"/>
    </source>
</evidence>
<dbReference type="Proteomes" id="UP000321947">
    <property type="component" value="Unassembled WGS sequence"/>
</dbReference>
<gene>
    <name evidence="1" type="ORF">E5676_scaffold216G00720</name>
</gene>
<dbReference type="AlphaFoldDB" id="A0A5D3E2I1"/>
<sequence length="74" mass="8571">MGYRCMLCKNRSQPPVDIQSMKKEMLTIHAKEVYYNLKVSGIPLLEGQTMNFIYAMSVEVSYVNKTLKNETTDF</sequence>
<comment type="caution">
    <text evidence="1">The sequence shown here is derived from an EMBL/GenBank/DDBJ whole genome shotgun (WGS) entry which is preliminary data.</text>
</comment>